<feature type="compositionally biased region" description="Basic and acidic residues" evidence="16">
    <location>
        <begin position="715"/>
        <end position="733"/>
    </location>
</feature>
<feature type="compositionally biased region" description="Polar residues" evidence="16">
    <location>
        <begin position="759"/>
        <end position="769"/>
    </location>
</feature>
<dbReference type="InterPro" id="IPR022880">
    <property type="entry name" value="DNApol_IV"/>
</dbReference>
<keyword evidence="8" id="KW-0227">DNA damage</keyword>
<dbReference type="EMBL" id="JACTNZ010000005">
    <property type="protein sequence ID" value="KAG5548251.1"/>
    <property type="molecule type" value="Genomic_DNA"/>
</dbReference>
<dbReference type="InterPro" id="IPR041298">
    <property type="entry name" value="UBZ3"/>
</dbReference>
<dbReference type="Proteomes" id="UP000823749">
    <property type="component" value="Chromosome 5"/>
</dbReference>
<dbReference type="InterPro" id="IPR017961">
    <property type="entry name" value="DNA_pol_Y-fam_little_finger"/>
</dbReference>
<keyword evidence="14" id="KW-0539">Nucleus</keyword>
<dbReference type="CDD" id="cd03586">
    <property type="entry name" value="PolY_Pol_IV_kappa"/>
    <property type="match status" value="1"/>
</dbReference>
<keyword evidence="11" id="KW-0460">Magnesium</keyword>
<dbReference type="Pfam" id="PF00817">
    <property type="entry name" value="IMS"/>
    <property type="match status" value="2"/>
</dbReference>
<dbReference type="FunFam" id="3.30.70.270:FF:000014">
    <property type="entry name" value="DNA polymerase kappa subunit"/>
    <property type="match status" value="1"/>
</dbReference>
<keyword evidence="13" id="KW-0234">DNA repair</keyword>
<evidence type="ECO:0000256" key="13">
    <source>
        <dbReference type="ARBA" id="ARBA00023204"/>
    </source>
</evidence>
<dbReference type="InterPro" id="IPR036775">
    <property type="entry name" value="DNA_pol_Y-fam_lit_finger_sf"/>
</dbReference>
<dbReference type="InterPro" id="IPR001126">
    <property type="entry name" value="UmuC"/>
</dbReference>
<sequence length="1042" mass="117484">MAKSESSGDTSRPWQSYHTAYTNAKAGMEGVDKEKVQRIIYEMSKGSKYFENEERKDAFIKQKIENMQAQFAKLTASEISHYQKVADKRILELEATRDLTRIWLHVDMDAFYAAVETLSNPLLKGKPMAVGGMSMISTANYEVRITSCSSIVLFVLLSIDDLYTLKARRFGVRAAMPGFIARRLCPELIFVPVDFKKYTYYSDLTRKVFQKYDPNFMAASLDEAYLDITTVCRERHMSSGEIGEELRSSVYEETGLTCSAGVAPNRLLAKVCSDINKPNGQFVLPNDRTAIMTFISSLPIRKIGGIGKVTEHLLRDVIGISTCEEMLQKSGFLCALFSRSSAVDLAEMLSTDMKKESLCGRTLTLKLKTASFEVRTRAVTLQNYISSNEDILKNASKLLKAELPISLRLIGLRMSQFNEDKDGNPSDPTQKTLSNFIIFGDATGRNMDEQTSFCSDLSDDHFTTERSIGLPVDNREIYQIDLRDPLESNGISSANNSNDILSYEGELEENHGSLDNKSNAKFDGSSLDKLKTDLLDSEAVSSSNQNEQYLWVDDYKCSLCGVELPPSFVEERQEHTDFHLAERLQKQESDSNPRSLTPKQRFIQKDHVTSQTRRKKKRKSSSPADGLLMMARSPKRSRRDGKPATERPSSNLNSDVGDPLDRDQKHRQRLQDALPLEAPPPPDSKVETGTGRKEYDKRANEPRERSKHSSNPTEAPRRKEFDKRPSEHREGSKRSSYPTEVPQRKEFDKRTNEQREGSKNSSTPTEVPRSQSYFQCIQTLFSGLMLRNTCLAGTFQCLHVYNILGLAVMSYSSMMSAVLPGKVVEPLVAVLLLQCLDLLFPLHEERGWKDSKDPHSERAVEKPSTRDTEQRDEKSRAPKGGEERVWRHDGFFEIEGDQPRTTRKRPSFREKKDAVVAEHAEKAPAEPVKPSNPDFPILGRDRRAERGGHNHHSEKPEKASVGDKEGNGGEAQRGSFPLRDRYGGGNNYGGRERFNGRQGYPPPRGGARVEKWKHDLFEEANVGPTQKNEEDQIAKVEALLAS</sequence>
<evidence type="ECO:0000313" key="19">
    <source>
        <dbReference type="EMBL" id="KAG5548251.1"/>
    </source>
</evidence>
<evidence type="ECO:0000256" key="4">
    <source>
        <dbReference type="ARBA" id="ARBA00022679"/>
    </source>
</evidence>
<evidence type="ECO:0000256" key="9">
    <source>
        <dbReference type="ARBA" id="ARBA00022771"/>
    </source>
</evidence>
<dbReference type="Gene3D" id="3.40.1170.60">
    <property type="match status" value="1"/>
</dbReference>
<dbReference type="PROSITE" id="PS51907">
    <property type="entry name" value="ZF_UBZ3"/>
    <property type="match status" value="1"/>
</dbReference>
<keyword evidence="7" id="KW-0479">Metal-binding</keyword>
<dbReference type="GO" id="GO:0006260">
    <property type="term" value="P:DNA replication"/>
    <property type="evidence" value="ECO:0007669"/>
    <property type="project" value="UniProtKB-KW"/>
</dbReference>
<dbReference type="Gene3D" id="1.10.150.20">
    <property type="entry name" value="5' to 3' exonuclease, C-terminal subdomain"/>
    <property type="match status" value="1"/>
</dbReference>
<dbReference type="SUPFAM" id="SSF56672">
    <property type="entry name" value="DNA/RNA polymerases"/>
    <property type="match status" value="1"/>
</dbReference>
<proteinExistence type="predicted"/>
<feature type="compositionally biased region" description="Basic and acidic residues" evidence="16">
    <location>
        <begin position="742"/>
        <end position="758"/>
    </location>
</feature>
<dbReference type="Gene3D" id="1.10.150.810">
    <property type="match status" value="1"/>
</dbReference>
<keyword evidence="4" id="KW-0808">Transferase</keyword>
<evidence type="ECO:0000256" key="1">
    <source>
        <dbReference type="ARBA" id="ARBA00004123"/>
    </source>
</evidence>
<accession>A0AAV6K6Z6</accession>
<feature type="compositionally biased region" description="Basic and acidic residues" evidence="16">
    <location>
        <begin position="907"/>
        <end position="924"/>
    </location>
</feature>
<comment type="catalytic activity">
    <reaction evidence="15">
        <text>DNA(n) + a 2'-deoxyribonucleoside 5'-triphosphate = DNA(n+1) + diphosphate</text>
        <dbReference type="Rhea" id="RHEA:22508"/>
        <dbReference type="Rhea" id="RHEA-COMP:17339"/>
        <dbReference type="Rhea" id="RHEA-COMP:17340"/>
        <dbReference type="ChEBI" id="CHEBI:33019"/>
        <dbReference type="ChEBI" id="CHEBI:61560"/>
        <dbReference type="ChEBI" id="CHEBI:173112"/>
        <dbReference type="EC" id="2.7.7.7"/>
    </reaction>
</comment>
<keyword evidence="6" id="KW-0235">DNA replication</keyword>
<dbReference type="PANTHER" id="PTHR11076:SF33">
    <property type="entry name" value="DNA POLYMERASE KAPPA"/>
    <property type="match status" value="1"/>
</dbReference>
<dbReference type="InterPro" id="IPR043128">
    <property type="entry name" value="Rev_trsase/Diguanyl_cyclase"/>
</dbReference>
<feature type="region of interest" description="Disordered" evidence="16">
    <location>
        <begin position="583"/>
        <end position="769"/>
    </location>
</feature>
<dbReference type="GO" id="GO:0008270">
    <property type="term" value="F:zinc ion binding"/>
    <property type="evidence" value="ECO:0007669"/>
    <property type="project" value="UniProtKB-KW"/>
</dbReference>
<evidence type="ECO:0000259" key="18">
    <source>
        <dbReference type="PROSITE" id="PS51907"/>
    </source>
</evidence>
<dbReference type="PANTHER" id="PTHR11076">
    <property type="entry name" value="DNA REPAIR POLYMERASE UMUC / TRANSFERASE FAMILY MEMBER"/>
    <property type="match status" value="1"/>
</dbReference>
<evidence type="ECO:0000256" key="11">
    <source>
        <dbReference type="ARBA" id="ARBA00022842"/>
    </source>
</evidence>
<evidence type="ECO:0000256" key="7">
    <source>
        <dbReference type="ARBA" id="ARBA00022723"/>
    </source>
</evidence>
<feature type="compositionally biased region" description="Basic and acidic residues" evidence="16">
    <location>
        <begin position="684"/>
        <end position="704"/>
    </location>
</feature>
<protein>
    <recommendedName>
        <fullName evidence="3">DNA polymerase kappa</fullName>
        <ecNumber evidence="2">2.7.7.7</ecNumber>
    </recommendedName>
</protein>
<dbReference type="GO" id="GO:0006281">
    <property type="term" value="P:DNA repair"/>
    <property type="evidence" value="ECO:0007669"/>
    <property type="project" value="UniProtKB-KW"/>
</dbReference>
<evidence type="ECO:0000256" key="8">
    <source>
        <dbReference type="ARBA" id="ARBA00022763"/>
    </source>
</evidence>
<evidence type="ECO:0000256" key="3">
    <source>
        <dbReference type="ARBA" id="ARBA00016178"/>
    </source>
</evidence>
<dbReference type="Gene3D" id="3.30.1490.100">
    <property type="entry name" value="DNA polymerase, Y-family, little finger domain"/>
    <property type="match status" value="1"/>
</dbReference>
<dbReference type="PROSITE" id="PS50173">
    <property type="entry name" value="UMUC"/>
    <property type="match status" value="1"/>
</dbReference>
<keyword evidence="12" id="KW-0239">DNA-directed DNA polymerase</keyword>
<evidence type="ECO:0000256" key="6">
    <source>
        <dbReference type="ARBA" id="ARBA00022705"/>
    </source>
</evidence>
<comment type="subcellular location">
    <subcellularLocation>
        <location evidence="1">Nucleus</location>
    </subcellularLocation>
</comment>
<feature type="compositionally biased region" description="Basic and acidic residues" evidence="16">
    <location>
        <begin position="847"/>
        <end position="891"/>
    </location>
</feature>
<dbReference type="FunFam" id="1.10.150.810:FF:000003">
    <property type="entry name" value="DNA polymerase kappa subunit"/>
    <property type="match status" value="1"/>
</dbReference>
<dbReference type="InterPro" id="IPR043502">
    <property type="entry name" value="DNA/RNA_pol_sf"/>
</dbReference>
<feature type="region of interest" description="Disordered" evidence="16">
    <location>
        <begin position="847"/>
        <end position="1011"/>
    </location>
</feature>
<evidence type="ECO:0000313" key="20">
    <source>
        <dbReference type="Proteomes" id="UP000823749"/>
    </source>
</evidence>
<feature type="domain" description="UBZ3-type" evidence="18">
    <location>
        <begin position="550"/>
        <end position="587"/>
    </location>
</feature>
<feature type="domain" description="UmuC" evidence="17">
    <location>
        <begin position="103"/>
        <end position="307"/>
    </location>
</feature>
<dbReference type="Pfam" id="PF18439">
    <property type="entry name" value="zf_UBZ"/>
    <property type="match status" value="1"/>
</dbReference>
<evidence type="ECO:0000256" key="5">
    <source>
        <dbReference type="ARBA" id="ARBA00022695"/>
    </source>
</evidence>
<reference evidence="19" key="1">
    <citation type="submission" date="2020-08" db="EMBL/GenBank/DDBJ databases">
        <title>Plant Genome Project.</title>
        <authorList>
            <person name="Zhang R.-G."/>
        </authorList>
    </citation>
    <scope>NUCLEOTIDE SEQUENCE</scope>
    <source>
        <strain evidence="19">WSP0</strain>
        <tissue evidence="19">Leaf</tissue>
    </source>
</reference>
<evidence type="ECO:0000256" key="2">
    <source>
        <dbReference type="ARBA" id="ARBA00012417"/>
    </source>
</evidence>
<dbReference type="GO" id="GO:0005634">
    <property type="term" value="C:nucleus"/>
    <property type="evidence" value="ECO:0007669"/>
    <property type="project" value="UniProtKB-SubCell"/>
</dbReference>
<evidence type="ECO:0000256" key="12">
    <source>
        <dbReference type="ARBA" id="ARBA00022932"/>
    </source>
</evidence>
<name>A0AAV6K6Z6_9ERIC</name>
<dbReference type="InterPro" id="IPR050116">
    <property type="entry name" value="DNA_polymerase-Y"/>
</dbReference>
<feature type="compositionally biased region" description="Basic and acidic residues" evidence="16">
    <location>
        <begin position="939"/>
        <end position="967"/>
    </location>
</feature>
<dbReference type="GO" id="GO:0042276">
    <property type="term" value="P:error-prone translesion synthesis"/>
    <property type="evidence" value="ECO:0007669"/>
    <property type="project" value="TreeGrafter"/>
</dbReference>
<dbReference type="FunFam" id="3.30.1490.100:FF:000004">
    <property type="entry name" value="DNA polymerase IV"/>
    <property type="match status" value="1"/>
</dbReference>
<evidence type="ECO:0000259" key="17">
    <source>
        <dbReference type="PROSITE" id="PS50173"/>
    </source>
</evidence>
<evidence type="ECO:0000256" key="15">
    <source>
        <dbReference type="ARBA" id="ARBA00049244"/>
    </source>
</evidence>
<evidence type="ECO:0000256" key="16">
    <source>
        <dbReference type="SAM" id="MobiDB-lite"/>
    </source>
</evidence>
<keyword evidence="10" id="KW-0862">Zinc</keyword>
<dbReference type="GO" id="GO:0003684">
    <property type="term" value="F:damaged DNA binding"/>
    <property type="evidence" value="ECO:0007669"/>
    <property type="project" value="InterPro"/>
</dbReference>
<dbReference type="Gene3D" id="3.30.70.270">
    <property type="match status" value="2"/>
</dbReference>
<keyword evidence="9" id="KW-0863">Zinc-finger</keyword>
<dbReference type="AlphaFoldDB" id="A0AAV6K6Z6"/>
<dbReference type="GO" id="GO:0003887">
    <property type="term" value="F:DNA-directed DNA polymerase activity"/>
    <property type="evidence" value="ECO:0007669"/>
    <property type="project" value="UniProtKB-KW"/>
</dbReference>
<keyword evidence="5" id="KW-0548">Nucleotidyltransferase</keyword>
<gene>
    <name evidence="19" type="ORF">RHGRI_013824</name>
</gene>
<dbReference type="EC" id="2.7.7.7" evidence="2"/>
<dbReference type="Pfam" id="PF11799">
    <property type="entry name" value="IMS_C"/>
    <property type="match status" value="1"/>
</dbReference>
<comment type="caution">
    <text evidence="19">The sequence shown here is derived from an EMBL/GenBank/DDBJ whole genome shotgun (WGS) entry which is preliminary data.</text>
</comment>
<evidence type="ECO:0000256" key="14">
    <source>
        <dbReference type="ARBA" id="ARBA00023242"/>
    </source>
</evidence>
<organism evidence="19 20">
    <name type="scientific">Rhododendron griersonianum</name>
    <dbReference type="NCBI Taxonomy" id="479676"/>
    <lineage>
        <taxon>Eukaryota</taxon>
        <taxon>Viridiplantae</taxon>
        <taxon>Streptophyta</taxon>
        <taxon>Embryophyta</taxon>
        <taxon>Tracheophyta</taxon>
        <taxon>Spermatophyta</taxon>
        <taxon>Magnoliopsida</taxon>
        <taxon>eudicotyledons</taxon>
        <taxon>Gunneridae</taxon>
        <taxon>Pentapetalae</taxon>
        <taxon>asterids</taxon>
        <taxon>Ericales</taxon>
        <taxon>Ericaceae</taxon>
        <taxon>Ericoideae</taxon>
        <taxon>Rhodoreae</taxon>
        <taxon>Rhododendron</taxon>
    </lineage>
</organism>
<dbReference type="SUPFAM" id="SSF100879">
    <property type="entry name" value="Lesion bypass DNA polymerase (Y-family), little finger domain"/>
    <property type="match status" value="1"/>
</dbReference>
<evidence type="ECO:0000256" key="10">
    <source>
        <dbReference type="ARBA" id="ARBA00022833"/>
    </source>
</evidence>
<keyword evidence="20" id="KW-1185">Reference proteome</keyword>